<evidence type="ECO:0000313" key="4">
    <source>
        <dbReference type="EMBL" id="KAF7803631.1"/>
    </source>
</evidence>
<dbReference type="InterPro" id="IPR011990">
    <property type="entry name" value="TPR-like_helical_dom_sf"/>
</dbReference>
<protein>
    <submittedName>
        <fullName evidence="4">Small glutamine-rich tetratricopeptide repeat-containing protein isoform X1</fullName>
    </submittedName>
</protein>
<keyword evidence="5" id="KW-1185">Reference proteome</keyword>
<dbReference type="EMBL" id="JAAIUW010000013">
    <property type="protein sequence ID" value="KAF7803631.1"/>
    <property type="molecule type" value="Genomic_DNA"/>
</dbReference>
<comment type="caution">
    <text evidence="4">The sequence shown here is derived from an EMBL/GenBank/DDBJ whole genome shotgun (WGS) entry which is preliminary data.</text>
</comment>
<evidence type="ECO:0000256" key="2">
    <source>
        <dbReference type="ARBA" id="ARBA00022803"/>
    </source>
</evidence>
<feature type="compositionally biased region" description="Basic and acidic residues" evidence="3">
    <location>
        <begin position="83"/>
        <end position="97"/>
    </location>
</feature>
<evidence type="ECO:0000256" key="3">
    <source>
        <dbReference type="SAM" id="MobiDB-lite"/>
    </source>
</evidence>
<dbReference type="Gene3D" id="1.25.40.10">
    <property type="entry name" value="Tetratricopeptide repeat domain"/>
    <property type="match status" value="1"/>
</dbReference>
<dbReference type="SUPFAM" id="SSF48452">
    <property type="entry name" value="TPR-like"/>
    <property type="match status" value="1"/>
</dbReference>
<dbReference type="PANTHER" id="PTHR45831">
    <property type="entry name" value="LD24721P"/>
    <property type="match status" value="1"/>
</dbReference>
<organism evidence="4 5">
    <name type="scientific">Senna tora</name>
    <dbReference type="NCBI Taxonomy" id="362788"/>
    <lineage>
        <taxon>Eukaryota</taxon>
        <taxon>Viridiplantae</taxon>
        <taxon>Streptophyta</taxon>
        <taxon>Embryophyta</taxon>
        <taxon>Tracheophyta</taxon>
        <taxon>Spermatophyta</taxon>
        <taxon>Magnoliopsida</taxon>
        <taxon>eudicotyledons</taxon>
        <taxon>Gunneridae</taxon>
        <taxon>Pentapetalae</taxon>
        <taxon>rosids</taxon>
        <taxon>fabids</taxon>
        <taxon>Fabales</taxon>
        <taxon>Fabaceae</taxon>
        <taxon>Caesalpinioideae</taxon>
        <taxon>Cassia clade</taxon>
        <taxon>Senna</taxon>
    </lineage>
</organism>
<evidence type="ECO:0000256" key="1">
    <source>
        <dbReference type="ARBA" id="ARBA00022737"/>
    </source>
</evidence>
<reference evidence="4" key="1">
    <citation type="submission" date="2020-09" db="EMBL/GenBank/DDBJ databases">
        <title>Genome-Enabled Discovery of Anthraquinone Biosynthesis in Senna tora.</title>
        <authorList>
            <person name="Kang S.-H."/>
            <person name="Pandey R.P."/>
            <person name="Lee C.-M."/>
            <person name="Sim J.-S."/>
            <person name="Jeong J.-T."/>
            <person name="Choi B.-S."/>
            <person name="Jung M."/>
            <person name="Ginzburg D."/>
            <person name="Zhao K."/>
            <person name="Won S.Y."/>
            <person name="Oh T.-J."/>
            <person name="Yu Y."/>
            <person name="Kim N.-H."/>
            <person name="Lee O.R."/>
            <person name="Lee T.-H."/>
            <person name="Bashyal P."/>
            <person name="Kim T.-S."/>
            <person name="Lee W.-H."/>
            <person name="Kawkins C."/>
            <person name="Kim C.-K."/>
            <person name="Kim J.S."/>
            <person name="Ahn B.O."/>
            <person name="Rhee S.Y."/>
            <person name="Sohng J.K."/>
        </authorList>
    </citation>
    <scope>NUCLEOTIDE SEQUENCE</scope>
    <source>
        <tissue evidence="4">Leaf</tissue>
    </source>
</reference>
<sequence length="138" mass="15717">MIERYEEALNDCYRAVGLKGNYVRAYMAIACIYLDQGKAIHAISHGFIKVLQIDPQNADGLKKLELAMERVKQQLGWNDDEEEKRKEGVKMMEREGEGGGPSKRQKLDDANIASVADFIDVFGRYNFPPQTQPKSFFI</sequence>
<dbReference type="GO" id="GO:0072380">
    <property type="term" value="C:TRC complex"/>
    <property type="evidence" value="ECO:0007669"/>
    <property type="project" value="TreeGrafter"/>
</dbReference>
<dbReference type="Proteomes" id="UP000634136">
    <property type="component" value="Unassembled WGS sequence"/>
</dbReference>
<dbReference type="PANTHER" id="PTHR45831:SF2">
    <property type="entry name" value="LD24721P"/>
    <property type="match status" value="1"/>
</dbReference>
<accession>A0A834W2Q5</accession>
<keyword evidence="1" id="KW-0677">Repeat</keyword>
<dbReference type="GO" id="GO:0060090">
    <property type="term" value="F:molecular adaptor activity"/>
    <property type="evidence" value="ECO:0007669"/>
    <property type="project" value="TreeGrafter"/>
</dbReference>
<feature type="region of interest" description="Disordered" evidence="3">
    <location>
        <begin position="77"/>
        <end position="108"/>
    </location>
</feature>
<dbReference type="OrthoDB" id="1434569at2759"/>
<keyword evidence="2" id="KW-0802">TPR repeat</keyword>
<dbReference type="GO" id="GO:0016020">
    <property type="term" value="C:membrane"/>
    <property type="evidence" value="ECO:0007669"/>
    <property type="project" value="TreeGrafter"/>
</dbReference>
<dbReference type="GO" id="GO:0006620">
    <property type="term" value="P:post-translational protein targeting to endoplasmic reticulum membrane"/>
    <property type="evidence" value="ECO:0007669"/>
    <property type="project" value="TreeGrafter"/>
</dbReference>
<dbReference type="AlphaFoldDB" id="A0A834W2Q5"/>
<dbReference type="InterPro" id="IPR047150">
    <property type="entry name" value="SGT"/>
</dbReference>
<gene>
    <name evidence="4" type="ORF">G2W53_042742</name>
</gene>
<evidence type="ECO:0000313" key="5">
    <source>
        <dbReference type="Proteomes" id="UP000634136"/>
    </source>
</evidence>
<proteinExistence type="predicted"/>
<name>A0A834W2Q5_9FABA</name>